<feature type="transmembrane region" description="Helical" evidence="8">
    <location>
        <begin position="46"/>
        <end position="70"/>
    </location>
</feature>
<keyword evidence="7 8" id="KW-0472">Membrane</keyword>
<dbReference type="PANTHER" id="PTHR30269">
    <property type="entry name" value="TRANSMEMBRANE PROTEIN YFCA"/>
    <property type="match status" value="1"/>
</dbReference>
<gene>
    <name evidence="9" type="ORF">DRB17_07635</name>
</gene>
<evidence type="ECO:0000256" key="5">
    <source>
        <dbReference type="ARBA" id="ARBA00022692"/>
    </source>
</evidence>
<reference evidence="9 10" key="1">
    <citation type="submission" date="2018-07" db="EMBL/GenBank/DDBJ databases">
        <title>Venubactetium sediminum gen. nov., sp. nov., isolated from a marine solar saltern.</title>
        <authorList>
            <person name="Wang S."/>
        </authorList>
    </citation>
    <scope>NUCLEOTIDE SEQUENCE [LARGE SCALE GENOMIC DNA]</scope>
    <source>
        <strain evidence="9 10">WD2A32</strain>
    </source>
</reference>
<evidence type="ECO:0000313" key="9">
    <source>
        <dbReference type="EMBL" id="RDD62507.1"/>
    </source>
</evidence>
<evidence type="ECO:0000256" key="8">
    <source>
        <dbReference type="RuleBase" id="RU363041"/>
    </source>
</evidence>
<feature type="transmembrane region" description="Helical" evidence="8">
    <location>
        <begin position="194"/>
        <end position="213"/>
    </location>
</feature>
<comment type="subcellular location">
    <subcellularLocation>
        <location evidence="1 8">Cell membrane</location>
        <topology evidence="1 8">Multi-pass membrane protein</topology>
    </subcellularLocation>
</comment>
<dbReference type="AlphaFoldDB" id="A0A369TED3"/>
<dbReference type="InterPro" id="IPR052017">
    <property type="entry name" value="TSUP"/>
</dbReference>
<sequence>MWSFELLIIVTAVFLLAGFVKGAIGLGLPTVSLALLTATVGVREAVALMLVPSLVTNVWQAVSGGAFAVIFRRLWPLLAAAGLGIWFGTGFSAAARPEQLSGVLGVLLVVYAAFALLTRPIPAPGRWEVLASPAVGAVNGVLTGLTGSFVMPGVPYLQALGLPRDMLIQAMGLLFSVSTIVLGLALARHGLWTADIGGLSVAALAPAFAGLALGQRLRRHMAEAAFRRMFLCGLLLLGAYISVRAFL</sequence>
<accession>A0A369TED3</accession>
<feature type="transmembrane region" description="Helical" evidence="8">
    <location>
        <begin position="225"/>
        <end position="243"/>
    </location>
</feature>
<feature type="transmembrane region" description="Helical" evidence="8">
    <location>
        <begin position="129"/>
        <end position="154"/>
    </location>
</feature>
<dbReference type="InterPro" id="IPR002781">
    <property type="entry name" value="TM_pro_TauE-like"/>
</dbReference>
<comment type="caution">
    <text evidence="9">The sequence shown here is derived from an EMBL/GenBank/DDBJ whole genome shotgun (WGS) entry which is preliminary data.</text>
</comment>
<evidence type="ECO:0000256" key="4">
    <source>
        <dbReference type="ARBA" id="ARBA00022475"/>
    </source>
</evidence>
<keyword evidence="5 8" id="KW-0812">Transmembrane</keyword>
<protein>
    <recommendedName>
        <fullName evidence="8">Probable membrane transporter protein</fullName>
    </recommendedName>
</protein>
<feature type="transmembrane region" description="Helical" evidence="8">
    <location>
        <begin position="77"/>
        <end position="94"/>
    </location>
</feature>
<evidence type="ECO:0000256" key="7">
    <source>
        <dbReference type="ARBA" id="ARBA00023136"/>
    </source>
</evidence>
<evidence type="ECO:0000256" key="6">
    <source>
        <dbReference type="ARBA" id="ARBA00022989"/>
    </source>
</evidence>
<keyword evidence="3" id="KW-0813">Transport</keyword>
<evidence type="ECO:0000313" key="10">
    <source>
        <dbReference type="Proteomes" id="UP000253941"/>
    </source>
</evidence>
<proteinExistence type="inferred from homology"/>
<evidence type="ECO:0000256" key="1">
    <source>
        <dbReference type="ARBA" id="ARBA00004651"/>
    </source>
</evidence>
<dbReference type="RefSeq" id="WP_114581603.1">
    <property type="nucleotide sequence ID" value="NZ_QPMH01000005.1"/>
</dbReference>
<keyword evidence="6 8" id="KW-1133">Transmembrane helix</keyword>
<evidence type="ECO:0000256" key="3">
    <source>
        <dbReference type="ARBA" id="ARBA00022448"/>
    </source>
</evidence>
<dbReference type="GO" id="GO:0005886">
    <property type="term" value="C:plasma membrane"/>
    <property type="evidence" value="ECO:0007669"/>
    <property type="project" value="UniProtKB-SubCell"/>
</dbReference>
<comment type="similarity">
    <text evidence="2 8">Belongs to the 4-toluene sulfonate uptake permease (TSUP) (TC 2.A.102) family.</text>
</comment>
<dbReference type="EMBL" id="QPMH01000005">
    <property type="protein sequence ID" value="RDD62507.1"/>
    <property type="molecule type" value="Genomic_DNA"/>
</dbReference>
<evidence type="ECO:0000256" key="2">
    <source>
        <dbReference type="ARBA" id="ARBA00009142"/>
    </source>
</evidence>
<name>A0A369TED3_9PROT</name>
<dbReference type="PANTHER" id="PTHR30269:SF32">
    <property type="entry name" value="MEMBRANE TRANSPORTER PROTEIN-RELATED"/>
    <property type="match status" value="1"/>
</dbReference>
<feature type="transmembrane region" description="Helical" evidence="8">
    <location>
        <begin position="100"/>
        <end position="117"/>
    </location>
</feature>
<dbReference type="Pfam" id="PF01925">
    <property type="entry name" value="TauE"/>
    <property type="match status" value="1"/>
</dbReference>
<keyword evidence="4 8" id="KW-1003">Cell membrane</keyword>
<dbReference type="Proteomes" id="UP000253941">
    <property type="component" value="Unassembled WGS sequence"/>
</dbReference>
<organism evidence="9 10">
    <name type="scientific">Ferruginivarius sediminum</name>
    <dbReference type="NCBI Taxonomy" id="2661937"/>
    <lineage>
        <taxon>Bacteria</taxon>
        <taxon>Pseudomonadati</taxon>
        <taxon>Pseudomonadota</taxon>
        <taxon>Alphaproteobacteria</taxon>
        <taxon>Rhodospirillales</taxon>
        <taxon>Rhodospirillaceae</taxon>
        <taxon>Ferruginivarius</taxon>
    </lineage>
</organism>
<keyword evidence="10" id="KW-1185">Reference proteome</keyword>
<feature type="transmembrane region" description="Helical" evidence="8">
    <location>
        <begin position="166"/>
        <end position="187"/>
    </location>
</feature>